<dbReference type="AlphaFoldDB" id="A0A3S7UWN9"/>
<proteinExistence type="inferred from homology"/>
<keyword evidence="2 6" id="KW-0378">Hydrolase</keyword>
<feature type="active site" description="Proton donor" evidence="4">
    <location>
        <position position="348"/>
    </location>
</feature>
<evidence type="ECO:0000256" key="5">
    <source>
        <dbReference type="PIRSR" id="PIRSR606710-2"/>
    </source>
</evidence>
<dbReference type="Pfam" id="PF04616">
    <property type="entry name" value="Glyco_hydro_43"/>
    <property type="match status" value="2"/>
</dbReference>
<dbReference type="PANTHER" id="PTHR42812:SF5">
    <property type="entry name" value="ENDO-ARABINASE"/>
    <property type="match status" value="1"/>
</dbReference>
<dbReference type="EMBL" id="MH908894">
    <property type="protein sequence ID" value="AYM53112.1"/>
    <property type="molecule type" value="Genomic_DNA"/>
</dbReference>
<feature type="active site" description="Proton acceptor" evidence="4">
    <location>
        <position position="103"/>
    </location>
</feature>
<dbReference type="InterPro" id="IPR023296">
    <property type="entry name" value="Glyco_hydro_beta-prop_sf"/>
</dbReference>
<feature type="site" description="Important for catalytic activity, responsible for pKa modulation of the active site Glu and correct orientation of both the proton donor and substrate" evidence="5">
    <location>
        <position position="216"/>
    </location>
</feature>
<keyword evidence="3 6" id="KW-0326">Glycosidase</keyword>
<dbReference type="InterPro" id="IPR006710">
    <property type="entry name" value="Glyco_hydro_43"/>
</dbReference>
<dbReference type="GO" id="GO:0004553">
    <property type="term" value="F:hydrolase activity, hydrolyzing O-glycosyl compounds"/>
    <property type="evidence" value="ECO:0007669"/>
    <property type="project" value="InterPro"/>
</dbReference>
<name>A0A3S7UWN9_SORCE</name>
<dbReference type="SUPFAM" id="SSF75005">
    <property type="entry name" value="Arabinanase/levansucrase/invertase"/>
    <property type="match status" value="1"/>
</dbReference>
<evidence type="ECO:0000256" key="4">
    <source>
        <dbReference type="PIRSR" id="PIRSR606710-1"/>
    </source>
</evidence>
<dbReference type="Gene3D" id="2.115.10.20">
    <property type="entry name" value="Glycosyl hydrolase domain, family 43"/>
    <property type="match status" value="2"/>
</dbReference>
<evidence type="ECO:0000256" key="1">
    <source>
        <dbReference type="ARBA" id="ARBA00009865"/>
    </source>
</evidence>
<reference evidence="7" key="1">
    <citation type="journal article" date="2018" name="J. Ind. Microbiol. Biotechnol.">
        <title>Genome mining reveals uncommon alkylpyrones as type III PKS products from myxobacteria.</title>
        <authorList>
            <person name="Hug J.J."/>
            <person name="Panter F."/>
            <person name="Krug D."/>
            <person name="Muller R."/>
        </authorList>
    </citation>
    <scope>NUCLEOTIDE SEQUENCE</scope>
    <source>
        <strain evidence="7">So ce377</strain>
    </source>
</reference>
<evidence type="ECO:0000256" key="2">
    <source>
        <dbReference type="ARBA" id="ARBA00022801"/>
    </source>
</evidence>
<accession>A0A3S7UWN9</accession>
<sequence length="484" mass="53099">MNAEATPLRLRTPPGAPFAFEIAVDVRGPRGFRVIEPGRGARSYALARAEQPDYLDLFEALARDFGARMPLARTPPPPRNGGPTLRPLLTEPVAPEILYGYGDPCVVRVGEGEWRLLVTSNDAPNAFPILASRDLVTWQLTGFVFPEGRAPAWALTGPNQADFWAPEMHRVADAYWLCFTARMQDRSLAIGLARSEGPDGPFNADDAPIVTGDVIDAHILVDARGAPWLVWKKDDNGVWPRKLAALLHREPARVNELFVAPEDQRTAVLALTLWPWAETLEPMEQFFVLQPLIEAATAEFTRFAERLEKLGARARGAEAAEIAVIARALRTRIHAQRLSADGRSLEGEPAVILENDQPWEAHLIEGVWITQEGGRYHLLYAGNDFSTAHYGIGAAVADAPTGPYRKSSEVLLSSSAEWWGPGHPSVAIGPDGLHHIFLHAFRPGVAGYKAFRALLAAPIRFEGGVISLDGSWLRRTCLGRERPA</sequence>
<protein>
    <submittedName>
        <fullName evidence="7">B-xylosidase/arabinofuranosidase glycoside hydrolase family 43-like protein</fullName>
    </submittedName>
</protein>
<dbReference type="InterPro" id="IPR051795">
    <property type="entry name" value="Glycosyl_Hydrlase_43"/>
</dbReference>
<comment type="similarity">
    <text evidence="1 6">Belongs to the glycosyl hydrolase 43 family.</text>
</comment>
<evidence type="ECO:0000256" key="6">
    <source>
        <dbReference type="RuleBase" id="RU361187"/>
    </source>
</evidence>
<dbReference type="GO" id="GO:0005975">
    <property type="term" value="P:carbohydrate metabolic process"/>
    <property type="evidence" value="ECO:0007669"/>
    <property type="project" value="InterPro"/>
</dbReference>
<evidence type="ECO:0000313" key="7">
    <source>
        <dbReference type="EMBL" id="AYM53112.1"/>
    </source>
</evidence>
<evidence type="ECO:0000256" key="3">
    <source>
        <dbReference type="ARBA" id="ARBA00023295"/>
    </source>
</evidence>
<organism evidence="7">
    <name type="scientific">Sorangium cellulosum</name>
    <name type="common">Polyangium cellulosum</name>
    <dbReference type="NCBI Taxonomy" id="56"/>
    <lineage>
        <taxon>Bacteria</taxon>
        <taxon>Pseudomonadati</taxon>
        <taxon>Myxococcota</taxon>
        <taxon>Polyangia</taxon>
        <taxon>Polyangiales</taxon>
        <taxon>Polyangiaceae</taxon>
        <taxon>Sorangium</taxon>
    </lineage>
</organism>
<dbReference type="PANTHER" id="PTHR42812">
    <property type="entry name" value="BETA-XYLOSIDASE"/>
    <property type="match status" value="1"/>
</dbReference>